<dbReference type="Proteomes" id="UP000799537">
    <property type="component" value="Unassembled WGS sequence"/>
</dbReference>
<feature type="region of interest" description="Disordered" evidence="1">
    <location>
        <begin position="808"/>
        <end position="1086"/>
    </location>
</feature>
<feature type="compositionally biased region" description="Low complexity" evidence="1">
    <location>
        <begin position="1075"/>
        <end position="1086"/>
    </location>
</feature>
<gene>
    <name evidence="3" type="ORF">M409DRAFT_68020</name>
</gene>
<dbReference type="SMART" id="SM00233">
    <property type="entry name" value="PH"/>
    <property type="match status" value="1"/>
</dbReference>
<feature type="region of interest" description="Disordered" evidence="1">
    <location>
        <begin position="482"/>
        <end position="661"/>
    </location>
</feature>
<name>A0A6A6CAK2_ZASCE</name>
<dbReference type="Pfam" id="PF25381">
    <property type="entry name" value="PH_26"/>
    <property type="match status" value="1"/>
</dbReference>
<feature type="compositionally biased region" description="Polar residues" evidence="1">
    <location>
        <begin position="882"/>
        <end position="900"/>
    </location>
</feature>
<feature type="compositionally biased region" description="Polar residues" evidence="1">
    <location>
        <begin position="1027"/>
        <end position="1038"/>
    </location>
</feature>
<feature type="compositionally biased region" description="Polar residues" evidence="1">
    <location>
        <begin position="497"/>
        <end position="512"/>
    </location>
</feature>
<feature type="compositionally biased region" description="Polar residues" evidence="1">
    <location>
        <begin position="697"/>
        <end position="719"/>
    </location>
</feature>
<feature type="compositionally biased region" description="Low complexity" evidence="1">
    <location>
        <begin position="944"/>
        <end position="954"/>
    </location>
</feature>
<evidence type="ECO:0000256" key="1">
    <source>
        <dbReference type="SAM" id="MobiDB-lite"/>
    </source>
</evidence>
<dbReference type="FunFam" id="2.30.29.30:FF:000203">
    <property type="entry name" value="PH domain-containing protein"/>
    <property type="match status" value="1"/>
</dbReference>
<dbReference type="SUPFAM" id="SSF50729">
    <property type="entry name" value="PH domain-like"/>
    <property type="match status" value="1"/>
</dbReference>
<organism evidence="3 4">
    <name type="scientific">Zasmidium cellare ATCC 36951</name>
    <dbReference type="NCBI Taxonomy" id="1080233"/>
    <lineage>
        <taxon>Eukaryota</taxon>
        <taxon>Fungi</taxon>
        <taxon>Dikarya</taxon>
        <taxon>Ascomycota</taxon>
        <taxon>Pezizomycotina</taxon>
        <taxon>Dothideomycetes</taxon>
        <taxon>Dothideomycetidae</taxon>
        <taxon>Mycosphaerellales</taxon>
        <taxon>Mycosphaerellaceae</taxon>
        <taxon>Zasmidium</taxon>
    </lineage>
</organism>
<feature type="compositionally biased region" description="Basic and acidic residues" evidence="1">
    <location>
        <begin position="827"/>
        <end position="862"/>
    </location>
</feature>
<dbReference type="InterPro" id="IPR011993">
    <property type="entry name" value="PH-like_dom_sf"/>
</dbReference>
<feature type="compositionally biased region" description="Low complexity" evidence="1">
    <location>
        <begin position="1200"/>
        <end position="1221"/>
    </location>
</feature>
<sequence length="1262" mass="139478">MPRNRVLSFMSQWGGQRSPTTASPDPEKQKQKQTPSPPSNDTHNVLKKSLNLDTANTPQSIVQKSDPFTSSPAPRSPATPSRARADSRANTRPNSMIQTYNPPQMEVANDTPPELAPIFSFLNSHSNKLYQEGYFLKLHDLDSRGRPSPDRVWNECFAQLVGTVLSLWDAAALDQAGEDGEVVPTFINLSDASIKMIESLPMNGAQGGNLQNVLSISTAANNRYLLHFNSLNSLTQWTAGIRLAMFEHSTLQEAYTGSLLAGKGKFLNNIKQIMDRSRFAHEDWARVRFGAGTPWKRCWCVISPPDEKEYQKAQKTLKKNSAYGRAQVPKGDIKFYDTRKITKKTKPIATITDAFAAYAIYPQSKPLIDQSTLVKLEGLVTIHGGQETTTEGFVFVMPEVHPAVSGFEMMLRWLFPVFDTFALYGRPTRLIADTLDQRGLMFAMPRDRRYGYLDILDVSGLIHTEGSQNWSERQWRKEMKKLTSTRMTTIMEDSPRSSRQMAYRRNTTSRNSLPPAPRAGVQFQEPSIHSSPGSRSGSPAARPGAEPIIKRTDSAPPAALHMSPHKRSASDVYGGHRKHMVETPSRLSYEQSRDDDDEPPAPPRHGGILGAAVDAAASPPPEPVLSPPAFQHSPNDRPTAHLNQAPELRRQHSNVDQATLNEMRDAVRPTDEDIDYPQSQAHLMPNGALPYRNQQFASSEPNQQRLSTIPGSPYGSNDSEYFHEQGHMPQMDGLVEGTGQARPDPPQQLHSSHSIQRKPLPRPQEAGQTASRQQVRSTMEPDSPVSSTGSLMDFVDSDAIERILNDERASTLASSSSATPDYESVESSDHEVKKKPKEWVRPGKLKTVGDPEMHTGEVRAGKLDTYNQDLEEQTAEIPTVSFGPTYSYKPTSRPGTSGTITPGDPEGRRSRSADKLRQSSGSRLSGFFGAAPSPGENNRNSFFGGRTTPTGIEGPEPPSHRHSVAWPGASPNSPGRASPEITMSKRKTLSPEEWVQHRAELAAQPQAPQRRSVVPPHLAHQRHASMSAVNTMRQSMSKTPPPFSRSPSGELLQDQNKTPPSRPNSRGAGAYLNRSTSGLASSQQSATLSAKEQMYVARASGTPLINMASNPKAQEQASPGLIGALQAREREKAALTQGMRSNAVQQAIAARQQQQLQMEAEAQAQMQYEMQQRAQQQAHAQMQYDMQQRAQQQAQAQALAQAQWQQMQQQQQSMHIPQTQQAPSQAGGYGGQFVQQQGMSQPQPQQQQQQQSGQRWQPFARR</sequence>
<feature type="compositionally biased region" description="Polar residues" evidence="1">
    <location>
        <begin position="766"/>
        <end position="777"/>
    </location>
</feature>
<dbReference type="OrthoDB" id="5563754at2759"/>
<feature type="compositionally biased region" description="Low complexity" evidence="1">
    <location>
        <begin position="70"/>
        <end position="82"/>
    </location>
</feature>
<dbReference type="RefSeq" id="XP_033664970.1">
    <property type="nucleotide sequence ID" value="XM_033817656.1"/>
</dbReference>
<reference evidence="3" key="1">
    <citation type="journal article" date="2020" name="Stud. Mycol.">
        <title>101 Dothideomycetes genomes: a test case for predicting lifestyles and emergence of pathogens.</title>
        <authorList>
            <person name="Haridas S."/>
            <person name="Albert R."/>
            <person name="Binder M."/>
            <person name="Bloem J."/>
            <person name="Labutti K."/>
            <person name="Salamov A."/>
            <person name="Andreopoulos B."/>
            <person name="Baker S."/>
            <person name="Barry K."/>
            <person name="Bills G."/>
            <person name="Bluhm B."/>
            <person name="Cannon C."/>
            <person name="Castanera R."/>
            <person name="Culley D."/>
            <person name="Daum C."/>
            <person name="Ezra D."/>
            <person name="Gonzalez J."/>
            <person name="Henrissat B."/>
            <person name="Kuo A."/>
            <person name="Liang C."/>
            <person name="Lipzen A."/>
            <person name="Lutzoni F."/>
            <person name="Magnuson J."/>
            <person name="Mondo S."/>
            <person name="Nolan M."/>
            <person name="Ohm R."/>
            <person name="Pangilinan J."/>
            <person name="Park H.-J."/>
            <person name="Ramirez L."/>
            <person name="Alfaro M."/>
            <person name="Sun H."/>
            <person name="Tritt A."/>
            <person name="Yoshinaga Y."/>
            <person name="Zwiers L.-H."/>
            <person name="Turgeon B."/>
            <person name="Goodwin S."/>
            <person name="Spatafora J."/>
            <person name="Crous P."/>
            <person name="Grigoriev I."/>
        </authorList>
    </citation>
    <scope>NUCLEOTIDE SEQUENCE</scope>
    <source>
        <strain evidence="3">ATCC 36951</strain>
    </source>
</reference>
<dbReference type="GeneID" id="54570928"/>
<feature type="region of interest" description="Disordered" evidence="1">
    <location>
        <begin position="697"/>
        <end position="791"/>
    </location>
</feature>
<feature type="compositionally biased region" description="Polar residues" evidence="1">
    <location>
        <begin position="90"/>
        <end position="101"/>
    </location>
</feature>
<feature type="compositionally biased region" description="Basic and acidic residues" evidence="1">
    <location>
        <begin position="905"/>
        <end position="917"/>
    </location>
</feature>
<evidence type="ECO:0000313" key="3">
    <source>
        <dbReference type="EMBL" id="KAF2164081.1"/>
    </source>
</evidence>
<feature type="compositionally biased region" description="Polar residues" evidence="1">
    <location>
        <begin position="9"/>
        <end position="23"/>
    </location>
</feature>
<feature type="region of interest" description="Disordered" evidence="1">
    <location>
        <begin position="1"/>
        <end position="101"/>
    </location>
</feature>
<dbReference type="EMBL" id="ML993605">
    <property type="protein sequence ID" value="KAF2164081.1"/>
    <property type="molecule type" value="Genomic_DNA"/>
</dbReference>
<protein>
    <recommendedName>
        <fullName evidence="2">PH domain-containing protein</fullName>
    </recommendedName>
</protein>
<proteinExistence type="predicted"/>
<feature type="compositionally biased region" description="Low complexity" evidence="1">
    <location>
        <begin position="530"/>
        <end position="545"/>
    </location>
</feature>
<feature type="domain" description="PH" evidence="2">
    <location>
        <begin position="128"/>
        <end position="246"/>
    </location>
</feature>
<accession>A0A6A6CAK2</accession>
<feature type="compositionally biased region" description="Polar residues" evidence="1">
    <location>
        <begin position="51"/>
        <end position="69"/>
    </location>
</feature>
<dbReference type="InterPro" id="IPR001849">
    <property type="entry name" value="PH_domain"/>
</dbReference>
<dbReference type="Gene3D" id="2.30.29.30">
    <property type="entry name" value="Pleckstrin-homology domain (PH domain)/Phosphotyrosine-binding domain (PTB)"/>
    <property type="match status" value="1"/>
</dbReference>
<dbReference type="AlphaFoldDB" id="A0A6A6CAK2"/>
<feature type="compositionally biased region" description="Low complexity" evidence="1">
    <location>
        <begin position="810"/>
        <end position="819"/>
    </location>
</feature>
<feature type="compositionally biased region" description="Low complexity" evidence="1">
    <location>
        <begin position="1232"/>
        <end position="1254"/>
    </location>
</feature>
<feature type="region of interest" description="Disordered" evidence="1">
    <location>
        <begin position="1200"/>
        <end position="1262"/>
    </location>
</feature>
<evidence type="ECO:0000313" key="4">
    <source>
        <dbReference type="Proteomes" id="UP000799537"/>
    </source>
</evidence>
<dbReference type="InterPro" id="IPR058155">
    <property type="entry name" value="Skg3/CAF120-like_PH"/>
</dbReference>
<dbReference type="PROSITE" id="PS50003">
    <property type="entry name" value="PH_DOMAIN"/>
    <property type="match status" value="1"/>
</dbReference>
<keyword evidence="4" id="KW-1185">Reference proteome</keyword>
<evidence type="ECO:0000259" key="2">
    <source>
        <dbReference type="PROSITE" id="PS50003"/>
    </source>
</evidence>